<evidence type="ECO:0000313" key="3">
    <source>
        <dbReference type="EMBL" id="GAA5174098.1"/>
    </source>
</evidence>
<dbReference type="EMBL" id="BAABJP010000058">
    <property type="protein sequence ID" value="GAA5174098.1"/>
    <property type="molecule type" value="Genomic_DNA"/>
</dbReference>
<evidence type="ECO:0000256" key="1">
    <source>
        <dbReference type="ARBA" id="ARBA00006817"/>
    </source>
</evidence>
<dbReference type="Proteomes" id="UP001428817">
    <property type="component" value="Unassembled WGS sequence"/>
</dbReference>
<gene>
    <name evidence="3" type="ORF">GCM10023321_77220</name>
</gene>
<dbReference type="Gene3D" id="3.30.530.20">
    <property type="match status" value="2"/>
</dbReference>
<comment type="caution">
    <text evidence="3">The sequence shown here is derived from an EMBL/GenBank/DDBJ whole genome shotgun (WGS) entry which is preliminary data.</text>
</comment>
<evidence type="ECO:0000313" key="4">
    <source>
        <dbReference type="Proteomes" id="UP001428817"/>
    </source>
</evidence>
<keyword evidence="4" id="KW-1185">Reference proteome</keyword>
<accession>A0ABP9RBJ5</accession>
<comment type="similarity">
    <text evidence="1">Belongs to the AHA1 family.</text>
</comment>
<dbReference type="Pfam" id="PF08327">
    <property type="entry name" value="AHSA1"/>
    <property type="match status" value="1"/>
</dbReference>
<dbReference type="InterPro" id="IPR023393">
    <property type="entry name" value="START-like_dom_sf"/>
</dbReference>
<reference evidence="4" key="1">
    <citation type="journal article" date="2019" name="Int. J. Syst. Evol. Microbiol.">
        <title>The Global Catalogue of Microorganisms (GCM) 10K type strain sequencing project: providing services to taxonomists for standard genome sequencing and annotation.</title>
        <authorList>
            <consortium name="The Broad Institute Genomics Platform"/>
            <consortium name="The Broad Institute Genome Sequencing Center for Infectious Disease"/>
            <person name="Wu L."/>
            <person name="Ma J."/>
        </authorList>
    </citation>
    <scope>NUCLEOTIDE SEQUENCE [LARGE SCALE GENOMIC DNA]</scope>
    <source>
        <strain evidence="4">JCM 18303</strain>
    </source>
</reference>
<dbReference type="CDD" id="cd08899">
    <property type="entry name" value="SRPBCC_CalC_Aha1-like_6"/>
    <property type="match status" value="1"/>
</dbReference>
<evidence type="ECO:0000259" key="2">
    <source>
        <dbReference type="Pfam" id="PF08327"/>
    </source>
</evidence>
<dbReference type="RefSeq" id="WP_185059933.1">
    <property type="nucleotide sequence ID" value="NZ_BAABJP010000058.1"/>
</dbReference>
<dbReference type="InterPro" id="IPR013538">
    <property type="entry name" value="ASHA1/2-like_C"/>
</dbReference>
<name>A0ABP9RBJ5_9PSEU</name>
<organism evidence="3 4">
    <name type="scientific">Pseudonocardia eucalypti</name>
    <dbReference type="NCBI Taxonomy" id="648755"/>
    <lineage>
        <taxon>Bacteria</taxon>
        <taxon>Bacillati</taxon>
        <taxon>Actinomycetota</taxon>
        <taxon>Actinomycetes</taxon>
        <taxon>Pseudonocardiales</taxon>
        <taxon>Pseudonocardiaceae</taxon>
        <taxon>Pseudonocardia</taxon>
    </lineage>
</organism>
<protein>
    <recommendedName>
        <fullName evidence="2">Activator of Hsp90 ATPase homologue 1/2-like C-terminal domain-containing protein</fullName>
    </recommendedName>
</protein>
<proteinExistence type="inferred from homology"/>
<feature type="domain" description="Activator of Hsp90 ATPase homologue 1/2-like C-terminal" evidence="2">
    <location>
        <begin position="23"/>
        <end position="130"/>
    </location>
</feature>
<sequence length="288" mass="30911">MTDTSLYADGDRTAIRIERRLGHPPEKVWRALTEPSHLNQWFPFDVEPELVVGGAVRFAEKGEGQTLSGKITELDPPRVIAYTWEEDHLRWEVRPSDGGSLLVLTHTVADHYGSASFATGWHACIDGMLDVLAGRPVADPDRAAMDAGHERFIGVLGLDAGTVDNTGEGWRVRFERQLVRPAEAAWAALVGPSVPVVGGPVPDGCLVAEFAAGPVAESRAGEALAYDWLFDGAPAGGVRIELGQGTGHGARLVLTQTGPADRTAERDAALKLWRDRIERLAADLAVGS</sequence>
<dbReference type="SUPFAM" id="SSF55961">
    <property type="entry name" value="Bet v1-like"/>
    <property type="match status" value="2"/>
</dbReference>